<keyword evidence="5" id="KW-0677">Repeat</keyword>
<feature type="compositionally biased region" description="Basic and acidic residues" evidence="6">
    <location>
        <begin position="58"/>
        <end position="67"/>
    </location>
</feature>
<reference evidence="7" key="1">
    <citation type="submission" date="2021-01" db="EMBL/GenBank/DDBJ databases">
        <authorList>
            <person name="Corre E."/>
            <person name="Pelletier E."/>
            <person name="Niang G."/>
            <person name="Scheremetjew M."/>
            <person name="Finn R."/>
            <person name="Kale V."/>
            <person name="Holt S."/>
            <person name="Cochrane G."/>
            <person name="Meng A."/>
            <person name="Brown T."/>
            <person name="Cohen L."/>
        </authorList>
    </citation>
    <scope>NUCLEOTIDE SEQUENCE</scope>
    <source>
        <strain evidence="7">CCMP1594</strain>
    </source>
</reference>
<evidence type="ECO:0000256" key="2">
    <source>
        <dbReference type="ARBA" id="ARBA00014223"/>
    </source>
</evidence>
<dbReference type="GO" id="GO:0005737">
    <property type="term" value="C:cytoplasm"/>
    <property type="evidence" value="ECO:0007669"/>
    <property type="project" value="UniProtKB-SubCell"/>
</dbReference>
<name>A0A7S4GIU5_9EUGL</name>
<comment type="subcellular location">
    <subcellularLocation>
        <location evidence="1">Cytoplasm</location>
    </subcellularLocation>
</comment>
<evidence type="ECO:0000313" key="7">
    <source>
        <dbReference type="EMBL" id="CAE0838048.1"/>
    </source>
</evidence>
<dbReference type="InterPro" id="IPR032675">
    <property type="entry name" value="LRR_dom_sf"/>
</dbReference>
<proteinExistence type="predicted"/>
<evidence type="ECO:0000256" key="4">
    <source>
        <dbReference type="ARBA" id="ARBA00022614"/>
    </source>
</evidence>
<dbReference type="PANTHER" id="PTHR46545">
    <property type="entry name" value="LEUCINE-RICH REPEAT-CONTAINING PROTEIN 51"/>
    <property type="match status" value="1"/>
</dbReference>
<dbReference type="InterPro" id="IPR001611">
    <property type="entry name" value="Leu-rich_rpt"/>
</dbReference>
<keyword evidence="3" id="KW-0963">Cytoplasm</keyword>
<organism evidence="7">
    <name type="scientific">Eutreptiella gymnastica</name>
    <dbReference type="NCBI Taxonomy" id="73025"/>
    <lineage>
        <taxon>Eukaryota</taxon>
        <taxon>Discoba</taxon>
        <taxon>Euglenozoa</taxon>
        <taxon>Euglenida</taxon>
        <taxon>Spirocuta</taxon>
        <taxon>Euglenophyceae</taxon>
        <taxon>Eutreptiales</taxon>
        <taxon>Eutreptiaceae</taxon>
        <taxon>Eutreptiella</taxon>
    </lineage>
</organism>
<sequence>MASLPPLDFSFCDLNNLSDLLRVPARSGQIQRSGNEVADDGGGDNTKNEEDDDDEGEKLDKRKKDGEANEGAQVVKTHNNVYSCTICKLSNNNFSESENFAPILKAVIHEATSKLTSLDLSFNRISTIPNDIAEFPLVFLYLHANNITKITEVQKLVQVKTLRTVTLHGNPVENTTRNYKYHILWMMPELKSLDFASFTRRDRETVKTYVDFYKPAEQPPKQVKR</sequence>
<dbReference type="Gene3D" id="3.80.10.10">
    <property type="entry name" value="Ribonuclease Inhibitor"/>
    <property type="match status" value="1"/>
</dbReference>
<accession>A0A7S4GIU5</accession>
<gene>
    <name evidence="7" type="ORF">EGYM00163_LOCUS49420</name>
</gene>
<dbReference type="EMBL" id="HBJA01143718">
    <property type="protein sequence ID" value="CAE0838048.1"/>
    <property type="molecule type" value="Transcribed_RNA"/>
</dbReference>
<evidence type="ECO:0000256" key="5">
    <source>
        <dbReference type="ARBA" id="ARBA00022737"/>
    </source>
</evidence>
<evidence type="ECO:0000256" key="3">
    <source>
        <dbReference type="ARBA" id="ARBA00022490"/>
    </source>
</evidence>
<evidence type="ECO:0000256" key="1">
    <source>
        <dbReference type="ARBA" id="ARBA00004496"/>
    </source>
</evidence>
<dbReference type="PROSITE" id="PS51450">
    <property type="entry name" value="LRR"/>
    <property type="match status" value="2"/>
</dbReference>
<keyword evidence="4" id="KW-0433">Leucine-rich repeat</keyword>
<dbReference type="Pfam" id="PF14580">
    <property type="entry name" value="LRR_9"/>
    <property type="match status" value="1"/>
</dbReference>
<dbReference type="PANTHER" id="PTHR46545:SF1">
    <property type="entry name" value="LEUCINE-RICH REPEAT-CONTAINING PROTEIN 51"/>
    <property type="match status" value="1"/>
</dbReference>
<dbReference type="AlphaFoldDB" id="A0A7S4GIU5"/>
<evidence type="ECO:0000256" key="6">
    <source>
        <dbReference type="SAM" id="MobiDB-lite"/>
    </source>
</evidence>
<dbReference type="SUPFAM" id="SSF52058">
    <property type="entry name" value="L domain-like"/>
    <property type="match status" value="1"/>
</dbReference>
<feature type="region of interest" description="Disordered" evidence="6">
    <location>
        <begin position="25"/>
        <end position="72"/>
    </location>
</feature>
<protein>
    <recommendedName>
        <fullName evidence="2">Leucine-rich repeat-containing protein 51</fullName>
    </recommendedName>
</protein>